<feature type="region of interest" description="Disordered" evidence="5">
    <location>
        <begin position="620"/>
        <end position="643"/>
    </location>
</feature>
<evidence type="ECO:0000256" key="3">
    <source>
        <dbReference type="ARBA" id="ARBA00022737"/>
    </source>
</evidence>
<comment type="subcellular location">
    <subcellularLocation>
        <location evidence="1">Endomembrane system</location>
    </subcellularLocation>
</comment>
<feature type="compositionally biased region" description="Polar residues" evidence="5">
    <location>
        <begin position="520"/>
        <end position="537"/>
    </location>
</feature>
<feature type="compositionally biased region" description="Low complexity" evidence="5">
    <location>
        <begin position="629"/>
        <end position="643"/>
    </location>
</feature>
<dbReference type="InterPro" id="IPR021841">
    <property type="entry name" value="VAC14_Fig4p-bd"/>
</dbReference>
<feature type="compositionally biased region" description="Polar residues" evidence="5">
    <location>
        <begin position="1001"/>
        <end position="1011"/>
    </location>
</feature>
<keyword evidence="8" id="KW-1185">Reference proteome</keyword>
<proteinExistence type="inferred from homology"/>
<feature type="compositionally biased region" description="Basic and acidic residues" evidence="5">
    <location>
        <begin position="328"/>
        <end position="338"/>
    </location>
</feature>
<dbReference type="GO" id="GO:0000329">
    <property type="term" value="C:fungal-type vacuole membrane"/>
    <property type="evidence" value="ECO:0007669"/>
    <property type="project" value="TreeGrafter"/>
</dbReference>
<feature type="compositionally biased region" description="Acidic residues" evidence="5">
    <location>
        <begin position="339"/>
        <end position="351"/>
    </location>
</feature>
<dbReference type="PANTHER" id="PTHR16023">
    <property type="entry name" value="TAX1 BINDING PROTEIN-RELATED"/>
    <property type="match status" value="1"/>
</dbReference>
<feature type="domain" description="Vacuolar protein 14 C-terminal Fig4-binding" evidence="6">
    <location>
        <begin position="702"/>
        <end position="880"/>
    </location>
</feature>
<evidence type="ECO:0000256" key="2">
    <source>
        <dbReference type="ARBA" id="ARBA00010225"/>
    </source>
</evidence>
<feature type="region of interest" description="Disordered" evidence="5">
    <location>
        <begin position="319"/>
        <end position="400"/>
    </location>
</feature>
<dbReference type="InterPro" id="IPR016024">
    <property type="entry name" value="ARM-type_fold"/>
</dbReference>
<accession>A0A9P6VWS4</accession>
<feature type="compositionally biased region" description="Acidic residues" evidence="5">
    <location>
        <begin position="374"/>
        <end position="394"/>
    </location>
</feature>
<keyword evidence="3" id="KW-0677">Repeat</keyword>
<feature type="compositionally biased region" description="Gly residues" evidence="5">
    <location>
        <begin position="1033"/>
        <end position="1044"/>
    </location>
</feature>
<dbReference type="GO" id="GO:0010008">
    <property type="term" value="C:endosome membrane"/>
    <property type="evidence" value="ECO:0007669"/>
    <property type="project" value="TreeGrafter"/>
</dbReference>
<sequence>MEPAIRNGLQNKDYDVRKKTALAFEPALRDLAAMRTPESEQKLRLIITQLVELARTRLPSSSATTTVRSGGIMGLASLAIALGPRMGEFLGPIIMPVLACFDDLDCKLRYYACESMYNITKNAHGVILVYFNELFDVLSRLTADSDPSVKNGAELLDRLLKDIVTEQAATYISVANYGEDAHSGVEKFGGHGGESGPSTLRSAPAVHAEPSRAFSLPRFLPLLYERLTVRDAWVRTFLLSWLTVLDGVPDLQVVSYLPQFLDGLLDYLGDQTHEVRTQTETVLEAFLREIGSVRRVQLELLRSKREAWEVEMERRRRRASEAKTVTVTDHDDGEREGAEGEEEEEAAEADESFGKAAPTAQRTREASRMVPEAAVDDSEGEGDAAPEADEDDAGEWTPGQGVTIDYPAILEILLRYVTAPEEEIQATCLHWIGEFLQIVPGVVIPFTPQLIPVILVALAHHNPEIQQAAIDTNEQLFAVVQSLPVDGQPTQNGLSPESAEFSPTGPSAISFPATGPNERPSPNTAAPSSIPFPTSATPRLGHDRSKPGSDATTALAHAAPAPLTLASLSLAPTSPASTRGLVYPAELQDEYEPDGRQFQYGATVNELTVQFILAGDDPSLLGRKDRSQSGRQRNSSSSSTSSGLSLGVLLKLLSDSSERVLRADLQLLAQISSLGDGSGGSSGEDYFAGLMTSLLELFSTDRKLLETRGSLIIRQLCGTLDAERIYRTCAEILETDEDLEFASIMVQNLNLIMITSPELSDFRKRLRTLDSKDGQNLFVTLYRSWSLNAVSTFTLCLLAQAYEQASALLQIFAELEMTVPMLIQIDKLVQLIESPVFTSLRLQLLEPERYPYLLKAMYGLLMLLPQSSAFATLRNRLSAVSTLGFLHTVPRAVRGSSYGGTSGSVGSGSSLAARVSRPEGATPDPPSIRWHELLVHFRQVQKRRANTVSATASGRSAGMADNGRGSSRTRDGTLSVDGVSPPTSSGFTHGGVRNSRRRTTGTELSQATLSSLGAGRPPTAGDSASMASSSVTGGSGGRGGGRGGPPSQSGTHSASSSAAVPKGRTSAVPTGKDGGRTGATVGTSRRT</sequence>
<name>A0A9P6VWS4_RHOMI</name>
<evidence type="ECO:0000313" key="8">
    <source>
        <dbReference type="Proteomes" id="UP000777482"/>
    </source>
</evidence>
<protein>
    <recommendedName>
        <fullName evidence="6">Vacuolar protein 14 C-terminal Fig4-binding domain-containing protein</fullName>
    </recommendedName>
</protein>
<feature type="compositionally biased region" description="Low complexity" evidence="5">
    <location>
        <begin position="1045"/>
        <end position="1059"/>
    </location>
</feature>
<dbReference type="GO" id="GO:0006661">
    <property type="term" value="P:phosphatidylinositol biosynthetic process"/>
    <property type="evidence" value="ECO:0007669"/>
    <property type="project" value="InterPro"/>
</dbReference>
<dbReference type="PANTHER" id="PTHR16023:SF0">
    <property type="entry name" value="PROTEIN VAC14 HOMOLOG"/>
    <property type="match status" value="1"/>
</dbReference>
<evidence type="ECO:0000259" key="6">
    <source>
        <dbReference type="Pfam" id="PF11916"/>
    </source>
</evidence>
<gene>
    <name evidence="7" type="ORF">C6P46_000517</name>
</gene>
<dbReference type="GO" id="GO:0070772">
    <property type="term" value="C:PAS complex"/>
    <property type="evidence" value="ECO:0007669"/>
    <property type="project" value="InterPro"/>
</dbReference>
<feature type="compositionally biased region" description="Low complexity" evidence="5">
    <location>
        <begin position="1021"/>
        <end position="1032"/>
    </location>
</feature>
<dbReference type="InterPro" id="IPR026825">
    <property type="entry name" value="Vac14"/>
</dbReference>
<evidence type="ECO:0000256" key="5">
    <source>
        <dbReference type="SAM" id="MobiDB-lite"/>
    </source>
</evidence>
<organism evidence="7 8">
    <name type="scientific">Rhodotorula mucilaginosa</name>
    <name type="common">Yeast</name>
    <name type="synonym">Rhodotorula rubra</name>
    <dbReference type="NCBI Taxonomy" id="5537"/>
    <lineage>
        <taxon>Eukaryota</taxon>
        <taxon>Fungi</taxon>
        <taxon>Dikarya</taxon>
        <taxon>Basidiomycota</taxon>
        <taxon>Pucciniomycotina</taxon>
        <taxon>Microbotryomycetes</taxon>
        <taxon>Sporidiobolales</taxon>
        <taxon>Sporidiobolaceae</taxon>
        <taxon>Rhodotorula</taxon>
    </lineage>
</organism>
<evidence type="ECO:0000256" key="1">
    <source>
        <dbReference type="ARBA" id="ARBA00004308"/>
    </source>
</evidence>
<feature type="compositionally biased region" description="Gly residues" evidence="5">
    <location>
        <begin position="897"/>
        <end position="906"/>
    </location>
</feature>
<dbReference type="Proteomes" id="UP000777482">
    <property type="component" value="Unassembled WGS sequence"/>
</dbReference>
<dbReference type="EMBL" id="PUHQ01000107">
    <property type="protein sequence ID" value="KAG0655935.1"/>
    <property type="molecule type" value="Genomic_DNA"/>
</dbReference>
<dbReference type="SUPFAM" id="SSF48371">
    <property type="entry name" value="ARM repeat"/>
    <property type="match status" value="1"/>
</dbReference>
<dbReference type="Pfam" id="PF11916">
    <property type="entry name" value="Vac14_Fig4_bd"/>
    <property type="match status" value="1"/>
</dbReference>
<reference evidence="7 8" key="1">
    <citation type="submission" date="2020-11" db="EMBL/GenBank/DDBJ databases">
        <title>Kefir isolates.</title>
        <authorList>
            <person name="Marcisauskas S."/>
            <person name="Kim Y."/>
            <person name="Blasche S."/>
        </authorList>
    </citation>
    <scope>NUCLEOTIDE SEQUENCE [LARGE SCALE GENOMIC DNA]</scope>
    <source>
        <strain evidence="7 8">KR</strain>
    </source>
</reference>
<dbReference type="OrthoDB" id="5574975at2759"/>
<keyword evidence="4" id="KW-0472">Membrane</keyword>
<dbReference type="Gene3D" id="1.25.10.10">
    <property type="entry name" value="Leucine-rich Repeat Variant"/>
    <property type="match status" value="3"/>
</dbReference>
<feature type="region of interest" description="Disordered" evidence="5">
    <location>
        <begin position="487"/>
        <end position="551"/>
    </location>
</feature>
<evidence type="ECO:0000256" key="4">
    <source>
        <dbReference type="ARBA" id="ARBA00023136"/>
    </source>
</evidence>
<comment type="similarity">
    <text evidence="2">Belongs to the VAC14 family.</text>
</comment>
<evidence type="ECO:0000313" key="7">
    <source>
        <dbReference type="EMBL" id="KAG0655935.1"/>
    </source>
</evidence>
<feature type="region of interest" description="Disordered" evidence="5">
    <location>
        <begin position="897"/>
        <end position="927"/>
    </location>
</feature>
<dbReference type="Pfam" id="PF12755">
    <property type="entry name" value="Vac14_Fab1_bd"/>
    <property type="match status" value="1"/>
</dbReference>
<dbReference type="InterPro" id="IPR011989">
    <property type="entry name" value="ARM-like"/>
</dbReference>
<feature type="region of interest" description="Disordered" evidence="5">
    <location>
        <begin position="945"/>
        <end position="1087"/>
    </location>
</feature>
<comment type="caution">
    <text evidence="7">The sequence shown here is derived from an EMBL/GenBank/DDBJ whole genome shotgun (WGS) entry which is preliminary data.</text>
</comment>
<dbReference type="AlphaFoldDB" id="A0A9P6VWS4"/>